<dbReference type="SMART" id="SM00382">
    <property type="entry name" value="AAA"/>
    <property type="match status" value="1"/>
</dbReference>
<keyword evidence="4" id="KW-1003">Cell membrane</keyword>
<comment type="caution">
    <text evidence="9">The sequence shown here is derived from an EMBL/GenBank/DDBJ whole genome shotgun (WGS) entry which is preliminary data.</text>
</comment>
<evidence type="ECO:0000256" key="1">
    <source>
        <dbReference type="ARBA" id="ARBA00004202"/>
    </source>
</evidence>
<dbReference type="Pfam" id="PF08352">
    <property type="entry name" value="oligo_HPY"/>
    <property type="match status" value="1"/>
</dbReference>
<dbReference type="InterPro" id="IPR003593">
    <property type="entry name" value="AAA+_ATPase"/>
</dbReference>
<dbReference type="InterPro" id="IPR050388">
    <property type="entry name" value="ABC_Ni/Peptide_Import"/>
</dbReference>
<evidence type="ECO:0000256" key="2">
    <source>
        <dbReference type="ARBA" id="ARBA00005417"/>
    </source>
</evidence>
<proteinExistence type="inferred from homology"/>
<evidence type="ECO:0000256" key="7">
    <source>
        <dbReference type="ARBA" id="ARBA00023136"/>
    </source>
</evidence>
<evidence type="ECO:0000259" key="8">
    <source>
        <dbReference type="PROSITE" id="PS50893"/>
    </source>
</evidence>
<reference evidence="10" key="1">
    <citation type="journal article" date="2019" name="Int. J. Syst. Evol. Microbiol.">
        <title>The Global Catalogue of Microorganisms (GCM) 10K type strain sequencing project: providing services to taxonomists for standard genome sequencing and annotation.</title>
        <authorList>
            <consortium name="The Broad Institute Genomics Platform"/>
            <consortium name="The Broad Institute Genome Sequencing Center for Infectious Disease"/>
            <person name="Wu L."/>
            <person name="Ma J."/>
        </authorList>
    </citation>
    <scope>NUCLEOTIDE SEQUENCE [LARGE SCALE GENOMIC DNA]</scope>
    <source>
        <strain evidence="10">JCM 16950</strain>
    </source>
</reference>
<protein>
    <submittedName>
        <fullName evidence="9">ABC transporter ATP-binding protein</fullName>
    </submittedName>
</protein>
<dbReference type="InterPro" id="IPR017871">
    <property type="entry name" value="ABC_transporter-like_CS"/>
</dbReference>
<dbReference type="PANTHER" id="PTHR43297">
    <property type="entry name" value="OLIGOPEPTIDE TRANSPORT ATP-BINDING PROTEIN APPD"/>
    <property type="match status" value="1"/>
</dbReference>
<evidence type="ECO:0000256" key="4">
    <source>
        <dbReference type="ARBA" id="ARBA00022475"/>
    </source>
</evidence>
<dbReference type="RefSeq" id="WP_344783500.1">
    <property type="nucleotide sequence ID" value="NZ_BAABAF010000007.1"/>
</dbReference>
<dbReference type="Gene3D" id="3.40.50.300">
    <property type="entry name" value="P-loop containing nucleotide triphosphate hydrolases"/>
    <property type="match status" value="1"/>
</dbReference>
<evidence type="ECO:0000313" key="9">
    <source>
        <dbReference type="EMBL" id="GAA3769078.1"/>
    </source>
</evidence>
<keyword evidence="7" id="KW-0472">Membrane</keyword>
<name>A0ABP7GMP9_9MICO</name>
<dbReference type="GO" id="GO:0005524">
    <property type="term" value="F:ATP binding"/>
    <property type="evidence" value="ECO:0007669"/>
    <property type="project" value="UniProtKB-KW"/>
</dbReference>
<dbReference type="PANTHER" id="PTHR43297:SF2">
    <property type="entry name" value="DIPEPTIDE TRANSPORT ATP-BINDING PROTEIN DPPD"/>
    <property type="match status" value="1"/>
</dbReference>
<evidence type="ECO:0000313" key="10">
    <source>
        <dbReference type="Proteomes" id="UP001500540"/>
    </source>
</evidence>
<dbReference type="InterPro" id="IPR003439">
    <property type="entry name" value="ABC_transporter-like_ATP-bd"/>
</dbReference>
<dbReference type="SUPFAM" id="SSF52540">
    <property type="entry name" value="P-loop containing nucleoside triphosphate hydrolases"/>
    <property type="match status" value="1"/>
</dbReference>
<dbReference type="NCBIfam" id="TIGR01727">
    <property type="entry name" value="oligo_HPY"/>
    <property type="match status" value="1"/>
</dbReference>
<accession>A0ABP7GMP9</accession>
<evidence type="ECO:0000256" key="5">
    <source>
        <dbReference type="ARBA" id="ARBA00022741"/>
    </source>
</evidence>
<feature type="domain" description="ABC transporter" evidence="8">
    <location>
        <begin position="20"/>
        <end position="267"/>
    </location>
</feature>
<organism evidence="9 10">
    <name type="scientific">Microbacterium kribbense</name>
    <dbReference type="NCBI Taxonomy" id="433645"/>
    <lineage>
        <taxon>Bacteria</taxon>
        <taxon>Bacillati</taxon>
        <taxon>Actinomycetota</taxon>
        <taxon>Actinomycetes</taxon>
        <taxon>Micrococcales</taxon>
        <taxon>Microbacteriaceae</taxon>
        <taxon>Microbacterium</taxon>
    </lineage>
</organism>
<keyword evidence="6 9" id="KW-0067">ATP-binding</keyword>
<dbReference type="Pfam" id="PF00005">
    <property type="entry name" value="ABC_tran"/>
    <property type="match status" value="1"/>
</dbReference>
<dbReference type="EMBL" id="BAABAF010000007">
    <property type="protein sequence ID" value="GAA3769078.1"/>
    <property type="molecule type" value="Genomic_DNA"/>
</dbReference>
<dbReference type="InterPro" id="IPR027417">
    <property type="entry name" value="P-loop_NTPase"/>
</dbReference>
<dbReference type="Proteomes" id="UP001500540">
    <property type="component" value="Unassembled WGS sequence"/>
</dbReference>
<dbReference type="CDD" id="cd03257">
    <property type="entry name" value="ABC_NikE_OppD_transporters"/>
    <property type="match status" value="1"/>
</dbReference>
<keyword evidence="5" id="KW-0547">Nucleotide-binding</keyword>
<keyword evidence="10" id="KW-1185">Reference proteome</keyword>
<evidence type="ECO:0000256" key="6">
    <source>
        <dbReference type="ARBA" id="ARBA00022840"/>
    </source>
</evidence>
<dbReference type="PROSITE" id="PS50893">
    <property type="entry name" value="ABC_TRANSPORTER_2"/>
    <property type="match status" value="1"/>
</dbReference>
<comment type="subcellular location">
    <subcellularLocation>
        <location evidence="1">Cell membrane</location>
        <topology evidence="1">Peripheral membrane protein</topology>
    </subcellularLocation>
</comment>
<gene>
    <name evidence="9" type="ORF">GCM10022240_21900</name>
</gene>
<keyword evidence="3" id="KW-0813">Transport</keyword>
<comment type="similarity">
    <text evidence="2">Belongs to the ABC transporter superfamily.</text>
</comment>
<dbReference type="PROSITE" id="PS00211">
    <property type="entry name" value="ABC_TRANSPORTER_1"/>
    <property type="match status" value="1"/>
</dbReference>
<evidence type="ECO:0000256" key="3">
    <source>
        <dbReference type="ARBA" id="ARBA00022448"/>
    </source>
</evidence>
<dbReference type="InterPro" id="IPR013563">
    <property type="entry name" value="Oligopep_ABC_C"/>
</dbReference>
<sequence>MSTRTETVSADEQHTAAAAIELEDLHVRVGDASVVNGVSLTVEPGTMLAIVGESGAGKSMTAKAAMGLLPPGGYVSGGAIRIGGRDVTNLTEDEWRRIRGSEVGMVFQNPLRSLNPTMKVGTQIAEAIRIHQRDLSAPQVKARTLELLDQVQIPNAARRFDEYPHQLSGGMRQRIVIAIALSCAPRVLLADEPTTALDVTTQAEILRLLGDLQRSHGTAVVLVTHDIRIAEDHADRVAVMYAGRVVEDGPVSDVINRPHMPYTQALMTAVPQPDAPAHSELPVIEGRPPDLRSLPVGCAFAPRCRFATDVCITEDPPVEGLADHRYRCWHPLSNGGPDARA</sequence>